<accession>A0ABT8SCN8</accession>
<dbReference type="InterPro" id="IPR029016">
    <property type="entry name" value="GAF-like_dom_sf"/>
</dbReference>
<dbReference type="RefSeq" id="WP_301814709.1">
    <property type="nucleotide sequence ID" value="NZ_JAUJZH010000029.1"/>
</dbReference>
<dbReference type="PANTHER" id="PTHR30136:SF33">
    <property type="entry name" value="TRANSCRIPTIONAL REGULATORY PROTEIN"/>
    <property type="match status" value="1"/>
</dbReference>
<dbReference type="InterPro" id="IPR050707">
    <property type="entry name" value="HTH_MetabolicPath_Reg"/>
</dbReference>
<dbReference type="SUPFAM" id="SSF55781">
    <property type="entry name" value="GAF domain-like"/>
    <property type="match status" value="1"/>
</dbReference>
<evidence type="ECO:0000259" key="4">
    <source>
        <dbReference type="PROSITE" id="PS51077"/>
    </source>
</evidence>
<feature type="domain" description="HTH iclR-type" evidence="4">
    <location>
        <begin position="10"/>
        <end position="72"/>
    </location>
</feature>
<dbReference type="PROSITE" id="PS51078">
    <property type="entry name" value="ICLR_ED"/>
    <property type="match status" value="1"/>
</dbReference>
<dbReference type="SUPFAM" id="SSF46785">
    <property type="entry name" value="Winged helix' DNA-binding domain"/>
    <property type="match status" value="1"/>
</dbReference>
<dbReference type="InterPro" id="IPR036388">
    <property type="entry name" value="WH-like_DNA-bd_sf"/>
</dbReference>
<dbReference type="SMART" id="SM00346">
    <property type="entry name" value="HTH_ICLR"/>
    <property type="match status" value="1"/>
</dbReference>
<organism evidence="6 7">
    <name type="scientific">Variovorax ginsengisoli</name>
    <dbReference type="NCBI Taxonomy" id="363844"/>
    <lineage>
        <taxon>Bacteria</taxon>
        <taxon>Pseudomonadati</taxon>
        <taxon>Pseudomonadota</taxon>
        <taxon>Betaproteobacteria</taxon>
        <taxon>Burkholderiales</taxon>
        <taxon>Comamonadaceae</taxon>
        <taxon>Variovorax</taxon>
    </lineage>
</organism>
<dbReference type="Pfam" id="PF09339">
    <property type="entry name" value="HTH_IclR"/>
    <property type="match status" value="1"/>
</dbReference>
<evidence type="ECO:0000313" key="7">
    <source>
        <dbReference type="Proteomes" id="UP001169027"/>
    </source>
</evidence>
<proteinExistence type="predicted"/>
<keyword evidence="3" id="KW-0804">Transcription</keyword>
<comment type="caution">
    <text evidence="6">The sequence shown here is derived from an EMBL/GenBank/DDBJ whole genome shotgun (WGS) entry which is preliminary data.</text>
</comment>
<evidence type="ECO:0000256" key="2">
    <source>
        <dbReference type="ARBA" id="ARBA00023125"/>
    </source>
</evidence>
<dbReference type="InterPro" id="IPR005471">
    <property type="entry name" value="Tscrpt_reg_IclR_N"/>
</dbReference>
<dbReference type="PANTHER" id="PTHR30136">
    <property type="entry name" value="HELIX-TURN-HELIX TRANSCRIPTIONAL REGULATOR, ICLR FAMILY"/>
    <property type="match status" value="1"/>
</dbReference>
<evidence type="ECO:0000256" key="1">
    <source>
        <dbReference type="ARBA" id="ARBA00023015"/>
    </source>
</evidence>
<dbReference type="InterPro" id="IPR036390">
    <property type="entry name" value="WH_DNA-bd_sf"/>
</dbReference>
<keyword evidence="2" id="KW-0238">DNA-binding</keyword>
<dbReference type="PROSITE" id="PS51077">
    <property type="entry name" value="HTH_ICLR"/>
    <property type="match status" value="1"/>
</dbReference>
<dbReference type="Proteomes" id="UP001169027">
    <property type="component" value="Unassembled WGS sequence"/>
</dbReference>
<name>A0ABT8SCN8_9BURK</name>
<feature type="domain" description="IclR-ED" evidence="5">
    <location>
        <begin position="73"/>
        <end position="258"/>
    </location>
</feature>
<dbReference type="Pfam" id="PF01614">
    <property type="entry name" value="IclR_C"/>
    <property type="match status" value="1"/>
</dbReference>
<reference evidence="6" key="1">
    <citation type="submission" date="2023-06" db="EMBL/GenBank/DDBJ databases">
        <authorList>
            <person name="Jiang Y."/>
            <person name="Liu Q."/>
        </authorList>
    </citation>
    <scope>NUCLEOTIDE SEQUENCE</scope>
    <source>
        <strain evidence="6">CGMCC 1.12090</strain>
    </source>
</reference>
<dbReference type="EMBL" id="JAUKVY010000029">
    <property type="protein sequence ID" value="MDO1536603.1"/>
    <property type="molecule type" value="Genomic_DNA"/>
</dbReference>
<dbReference type="Gene3D" id="3.30.450.40">
    <property type="match status" value="1"/>
</dbReference>
<sequence length="262" mass="28294">MEGKDDRHFVTALARGLSILRAFASGAERLSNHELAQRCALPKSTVSRLTHTLTQLGFLHYIEDTGRYRLGMATLALARTTLDRLDLREATGDLLQKAADGTGTMISLAIRDELSVLYVESYRSQSSVVTLRLGIGSRLPVASTAAGRAHLVALDARQQSALMQRIRKLDAAAWPALEAGILQARKEFASSGCVSSFGEWRKEINAIAVPITLSGGGLPPLVLNAAAPVWSISVETFLSDVRPQLISAARAVEARYRETSTP</sequence>
<evidence type="ECO:0000259" key="5">
    <source>
        <dbReference type="PROSITE" id="PS51078"/>
    </source>
</evidence>
<keyword evidence="1" id="KW-0805">Transcription regulation</keyword>
<dbReference type="InterPro" id="IPR014757">
    <property type="entry name" value="Tscrpt_reg_IclR_C"/>
</dbReference>
<evidence type="ECO:0000313" key="6">
    <source>
        <dbReference type="EMBL" id="MDO1536603.1"/>
    </source>
</evidence>
<gene>
    <name evidence="6" type="ORF">Q2T77_30420</name>
</gene>
<evidence type="ECO:0000256" key="3">
    <source>
        <dbReference type="ARBA" id="ARBA00023163"/>
    </source>
</evidence>
<keyword evidence="7" id="KW-1185">Reference proteome</keyword>
<dbReference type="Gene3D" id="1.10.10.10">
    <property type="entry name" value="Winged helix-like DNA-binding domain superfamily/Winged helix DNA-binding domain"/>
    <property type="match status" value="1"/>
</dbReference>
<protein>
    <submittedName>
        <fullName evidence="6">IclR family transcriptional regulator</fullName>
    </submittedName>
</protein>